<evidence type="ECO:0000256" key="1">
    <source>
        <dbReference type="SAM" id="SignalP"/>
    </source>
</evidence>
<reference evidence="2 3" key="1">
    <citation type="journal article" date="2017" name="Genome Biol. Evol.">
        <title>Phytophthora megakarya and P. palmivora, closely related causal agents of cacao black pod rot, underwent increases in genome sizes and gene numbers by different mechanisms.</title>
        <authorList>
            <person name="Ali S.S."/>
            <person name="Shao J."/>
            <person name="Lary D.J."/>
            <person name="Kronmiller B."/>
            <person name="Shen D."/>
            <person name="Strem M.D."/>
            <person name="Amoako-Attah I."/>
            <person name="Akrofi A.Y."/>
            <person name="Begoude B.A."/>
            <person name="Ten Hoopen G.M."/>
            <person name="Coulibaly K."/>
            <person name="Kebe B.I."/>
            <person name="Melnick R.L."/>
            <person name="Guiltinan M.J."/>
            <person name="Tyler B.M."/>
            <person name="Meinhardt L.W."/>
            <person name="Bailey B.A."/>
        </authorList>
    </citation>
    <scope>NUCLEOTIDE SEQUENCE [LARGE SCALE GENOMIC DNA]</scope>
    <source>
        <strain evidence="3">sbr112.9</strain>
    </source>
</reference>
<protein>
    <recommendedName>
        <fullName evidence="4">RxLR effector</fullName>
    </recommendedName>
</protein>
<keyword evidence="1" id="KW-0732">Signal</keyword>
<feature type="signal peptide" evidence="1">
    <location>
        <begin position="1"/>
        <end position="23"/>
    </location>
</feature>
<organism evidence="2 3">
    <name type="scientific">Phytophthora palmivora</name>
    <dbReference type="NCBI Taxonomy" id="4796"/>
    <lineage>
        <taxon>Eukaryota</taxon>
        <taxon>Sar</taxon>
        <taxon>Stramenopiles</taxon>
        <taxon>Oomycota</taxon>
        <taxon>Peronosporomycetes</taxon>
        <taxon>Peronosporales</taxon>
        <taxon>Peronosporaceae</taxon>
        <taxon>Phytophthora</taxon>
    </lineage>
</organism>
<dbReference type="EMBL" id="NCKW01001253">
    <property type="protein sequence ID" value="POM79613.1"/>
    <property type="molecule type" value="Genomic_DNA"/>
</dbReference>
<sequence length="67" mass="7159">MVRFLALASLFVIAIVSFSPVGAAPDPMLFVAKAMNVAMDTSPTAFDKVADAATRNTDNKSQLQKKE</sequence>
<dbReference type="Proteomes" id="UP000237271">
    <property type="component" value="Unassembled WGS sequence"/>
</dbReference>
<dbReference type="OrthoDB" id="123079at2759"/>
<keyword evidence="3" id="KW-1185">Reference proteome</keyword>
<accession>A0A2P4YP74</accession>
<evidence type="ECO:0008006" key="4">
    <source>
        <dbReference type="Google" id="ProtNLM"/>
    </source>
</evidence>
<evidence type="ECO:0000313" key="3">
    <source>
        <dbReference type="Proteomes" id="UP000237271"/>
    </source>
</evidence>
<proteinExistence type="predicted"/>
<comment type="caution">
    <text evidence="2">The sequence shown here is derived from an EMBL/GenBank/DDBJ whole genome shotgun (WGS) entry which is preliminary data.</text>
</comment>
<evidence type="ECO:0000313" key="2">
    <source>
        <dbReference type="EMBL" id="POM79613.1"/>
    </source>
</evidence>
<dbReference type="AlphaFoldDB" id="A0A2P4YP74"/>
<gene>
    <name evidence="2" type="ORF">PHPALM_2669</name>
</gene>
<feature type="chain" id="PRO_5015191973" description="RxLR effector" evidence="1">
    <location>
        <begin position="24"/>
        <end position="67"/>
    </location>
</feature>
<name>A0A2P4YP74_9STRA</name>